<sequence length="92" mass="11161">MSNKERTQKLQKEWRENNKDRAKEVIKKWRENNKDRVKIIDRKWKENNKDRVKIIVKDKQKNTLTSTVKESLTAQNTDSVIRKIRTTDNTHL</sequence>
<gene>
    <name evidence="1" type="ORF">S12H4_29743</name>
</gene>
<dbReference type="EMBL" id="BARW01017186">
    <property type="protein sequence ID" value="GAI99790.1"/>
    <property type="molecule type" value="Genomic_DNA"/>
</dbReference>
<organism evidence="1">
    <name type="scientific">marine sediment metagenome</name>
    <dbReference type="NCBI Taxonomy" id="412755"/>
    <lineage>
        <taxon>unclassified sequences</taxon>
        <taxon>metagenomes</taxon>
        <taxon>ecological metagenomes</taxon>
    </lineage>
</organism>
<proteinExistence type="predicted"/>
<accession>X1UIS0</accession>
<dbReference type="AlphaFoldDB" id="X1UIS0"/>
<name>X1UIS0_9ZZZZ</name>
<reference evidence="1" key="1">
    <citation type="journal article" date="2014" name="Front. Microbiol.">
        <title>High frequency of phylogenetically diverse reductive dehalogenase-homologous genes in deep subseafloor sedimentary metagenomes.</title>
        <authorList>
            <person name="Kawai M."/>
            <person name="Futagami T."/>
            <person name="Toyoda A."/>
            <person name="Takaki Y."/>
            <person name="Nishi S."/>
            <person name="Hori S."/>
            <person name="Arai W."/>
            <person name="Tsubouchi T."/>
            <person name="Morono Y."/>
            <person name="Uchiyama I."/>
            <person name="Ito T."/>
            <person name="Fujiyama A."/>
            <person name="Inagaki F."/>
            <person name="Takami H."/>
        </authorList>
    </citation>
    <scope>NUCLEOTIDE SEQUENCE</scope>
    <source>
        <strain evidence="1">Expedition CK06-06</strain>
    </source>
</reference>
<comment type="caution">
    <text evidence="1">The sequence shown here is derived from an EMBL/GenBank/DDBJ whole genome shotgun (WGS) entry which is preliminary data.</text>
</comment>
<evidence type="ECO:0000313" key="1">
    <source>
        <dbReference type="EMBL" id="GAI99790.1"/>
    </source>
</evidence>
<protein>
    <submittedName>
        <fullName evidence="1">Uncharacterized protein</fullName>
    </submittedName>
</protein>